<dbReference type="AlphaFoldDB" id="A0A2I0R2I2"/>
<sequence length="181" mass="20513">MTKGKDHKSHYRVAIVLAALSLLSAFIFNEINLKHLQKDHVPLRENETIITADDYTYISPAQNLLTTGEFKENFPGNGAFLIRSPGYSSIYAFFGLFLDFKNTLFAVKILQLVLFALAIYCMYFIALYFLLNQTWALIVTGFYGFSGIGFGFIYYTLTEGITPALIIIFTFILLQAKKLSQ</sequence>
<organism evidence="2 3">
    <name type="scientific">Brumimicrobium salinarum</name>
    <dbReference type="NCBI Taxonomy" id="2058658"/>
    <lineage>
        <taxon>Bacteria</taxon>
        <taxon>Pseudomonadati</taxon>
        <taxon>Bacteroidota</taxon>
        <taxon>Flavobacteriia</taxon>
        <taxon>Flavobacteriales</taxon>
        <taxon>Crocinitomicaceae</taxon>
        <taxon>Brumimicrobium</taxon>
    </lineage>
</organism>
<feature type="transmembrane region" description="Helical" evidence="1">
    <location>
        <begin position="80"/>
        <end position="100"/>
    </location>
</feature>
<protein>
    <recommendedName>
        <fullName evidence="4">Glycosyltransferase RgtA/B/C/D-like domain-containing protein</fullName>
    </recommendedName>
</protein>
<evidence type="ECO:0000256" key="1">
    <source>
        <dbReference type="SAM" id="Phobius"/>
    </source>
</evidence>
<accession>A0A2I0R2I2</accession>
<keyword evidence="1" id="KW-0472">Membrane</keyword>
<dbReference type="RefSeq" id="WP_101334551.1">
    <property type="nucleotide sequence ID" value="NZ_PJNI01000008.1"/>
</dbReference>
<keyword evidence="1" id="KW-1133">Transmembrane helix</keyword>
<evidence type="ECO:0000313" key="3">
    <source>
        <dbReference type="Proteomes" id="UP000236654"/>
    </source>
</evidence>
<proteinExistence type="predicted"/>
<keyword evidence="3" id="KW-1185">Reference proteome</keyword>
<feature type="transmembrane region" description="Helical" evidence="1">
    <location>
        <begin position="151"/>
        <end position="174"/>
    </location>
</feature>
<comment type="caution">
    <text evidence="2">The sequence shown here is derived from an EMBL/GenBank/DDBJ whole genome shotgun (WGS) entry which is preliminary data.</text>
</comment>
<evidence type="ECO:0008006" key="4">
    <source>
        <dbReference type="Google" id="ProtNLM"/>
    </source>
</evidence>
<keyword evidence="1" id="KW-0812">Transmembrane</keyword>
<dbReference type="Proteomes" id="UP000236654">
    <property type="component" value="Unassembled WGS sequence"/>
</dbReference>
<feature type="transmembrane region" description="Helical" evidence="1">
    <location>
        <begin position="112"/>
        <end position="131"/>
    </location>
</feature>
<name>A0A2I0R2I2_9FLAO</name>
<dbReference type="EMBL" id="PJNI01000008">
    <property type="protein sequence ID" value="PKR80769.1"/>
    <property type="molecule type" value="Genomic_DNA"/>
</dbReference>
<gene>
    <name evidence="2" type="ORF">CW751_08335</name>
</gene>
<feature type="transmembrane region" description="Helical" evidence="1">
    <location>
        <begin position="12"/>
        <end position="28"/>
    </location>
</feature>
<evidence type="ECO:0000313" key="2">
    <source>
        <dbReference type="EMBL" id="PKR80769.1"/>
    </source>
</evidence>
<reference evidence="2 3" key="1">
    <citation type="submission" date="2017-12" db="EMBL/GenBank/DDBJ databases">
        <title>The draft genome sequence of Brumimicrobium saltpan LHR20.</title>
        <authorList>
            <person name="Do Z.-J."/>
            <person name="Luo H.-R."/>
        </authorList>
    </citation>
    <scope>NUCLEOTIDE SEQUENCE [LARGE SCALE GENOMIC DNA]</scope>
    <source>
        <strain evidence="2 3">LHR20</strain>
    </source>
</reference>